<protein>
    <submittedName>
        <fullName evidence="8">Serine/threonine protein kinase</fullName>
    </submittedName>
</protein>
<dbReference type="PANTHER" id="PTHR43289">
    <property type="entry name" value="MITOGEN-ACTIVATED PROTEIN KINASE KINASE KINASE 20-RELATED"/>
    <property type="match status" value="1"/>
</dbReference>
<dbReference type="Pfam" id="PF13432">
    <property type="entry name" value="TPR_16"/>
    <property type="match status" value="2"/>
</dbReference>
<dbReference type="SMART" id="SM00028">
    <property type="entry name" value="TPR"/>
    <property type="match status" value="7"/>
</dbReference>
<feature type="repeat" description="TPR" evidence="5">
    <location>
        <begin position="522"/>
        <end position="555"/>
    </location>
</feature>
<dbReference type="GO" id="GO:0005524">
    <property type="term" value="F:ATP binding"/>
    <property type="evidence" value="ECO:0007669"/>
    <property type="project" value="UniProtKB-KW"/>
</dbReference>
<feature type="region of interest" description="Disordered" evidence="6">
    <location>
        <begin position="282"/>
        <end position="323"/>
    </location>
</feature>
<evidence type="ECO:0000256" key="3">
    <source>
        <dbReference type="ARBA" id="ARBA00022777"/>
    </source>
</evidence>
<evidence type="ECO:0000313" key="9">
    <source>
        <dbReference type="Proteomes" id="UP000253606"/>
    </source>
</evidence>
<keyword evidence="4" id="KW-0067">ATP-binding</keyword>
<keyword evidence="9" id="KW-1185">Reference proteome</keyword>
<dbReference type="PANTHER" id="PTHR43289:SF6">
    <property type="entry name" value="SERINE_THREONINE-PROTEIN KINASE NEKL-3"/>
    <property type="match status" value="1"/>
</dbReference>
<gene>
    <name evidence="8" type="ORF">ACPOL_2141</name>
</gene>
<dbReference type="Pfam" id="PF13181">
    <property type="entry name" value="TPR_8"/>
    <property type="match status" value="2"/>
</dbReference>
<evidence type="ECO:0000313" key="8">
    <source>
        <dbReference type="EMBL" id="AXC11465.1"/>
    </source>
</evidence>
<dbReference type="EMBL" id="CP030840">
    <property type="protein sequence ID" value="AXC11465.1"/>
    <property type="molecule type" value="Genomic_DNA"/>
</dbReference>
<feature type="compositionally biased region" description="Basic and acidic residues" evidence="6">
    <location>
        <begin position="298"/>
        <end position="314"/>
    </location>
</feature>
<dbReference type="Proteomes" id="UP000253606">
    <property type="component" value="Chromosome"/>
</dbReference>
<dbReference type="SUPFAM" id="SSF48452">
    <property type="entry name" value="TPR-like"/>
    <property type="match status" value="1"/>
</dbReference>
<dbReference type="Gene3D" id="1.10.510.10">
    <property type="entry name" value="Transferase(Phosphotransferase) domain 1"/>
    <property type="match status" value="1"/>
</dbReference>
<evidence type="ECO:0000256" key="4">
    <source>
        <dbReference type="ARBA" id="ARBA00022840"/>
    </source>
</evidence>
<dbReference type="InterPro" id="IPR011990">
    <property type="entry name" value="TPR-like_helical_dom_sf"/>
</dbReference>
<evidence type="ECO:0000256" key="5">
    <source>
        <dbReference type="PROSITE-ProRule" id="PRU00339"/>
    </source>
</evidence>
<evidence type="ECO:0000256" key="6">
    <source>
        <dbReference type="SAM" id="MobiDB-lite"/>
    </source>
</evidence>
<keyword evidence="3 8" id="KW-0418">Kinase</keyword>
<keyword evidence="5" id="KW-0802">TPR repeat</keyword>
<proteinExistence type="predicted"/>
<organism evidence="8 9">
    <name type="scientific">Acidisarcina polymorpha</name>
    <dbReference type="NCBI Taxonomy" id="2211140"/>
    <lineage>
        <taxon>Bacteria</taxon>
        <taxon>Pseudomonadati</taxon>
        <taxon>Acidobacteriota</taxon>
        <taxon>Terriglobia</taxon>
        <taxon>Terriglobales</taxon>
        <taxon>Acidobacteriaceae</taxon>
        <taxon>Acidisarcina</taxon>
    </lineage>
</organism>
<feature type="domain" description="Protein kinase" evidence="7">
    <location>
        <begin position="18"/>
        <end position="277"/>
    </location>
</feature>
<dbReference type="KEGG" id="abas:ACPOL_2141"/>
<evidence type="ECO:0000256" key="1">
    <source>
        <dbReference type="ARBA" id="ARBA00022679"/>
    </source>
</evidence>
<feature type="repeat" description="TPR" evidence="5">
    <location>
        <begin position="488"/>
        <end position="521"/>
    </location>
</feature>
<sequence length="763" mass="83060">MADGKSTPSIGELVAANYQILGTAGAGGMGVVYRALDLKLQRTVALKFLPPDLNASERDKARFLREARTASSLDHPNIGVIYGIEDTADDRSFIAMAFYEGKSLAQRIRSGPLSPLEATDITIQMLKGLEHAHSQGIEHRDVKPSNIMITQQGATSRPVVKIVDFGLAHVSQQTASKTHGISGTVAYMSPEQTLGRPIDSKTDIWAVGIVFMEMLTGQNPFFRESIPGTVFAILNEPPTLPEGVPAELQQVIYRSLSKDPQRRYPNCTEMLRDLEALRDKLPDTPAAANPANPSLETKSARRSKESADLRRSREYASASTWMTPPPKTSSKPWLIALAAIVVLSGVALFVPPVRQKLGSFLVPPDSENRRPRQAAYEGYLAALGYLDRYDKPGNLDRAVDALQGSLKADPLFALGYAELGEAYRMKYQTDRNPEWLDLALSNCQRAEELDNRIPTAYTTLANIHNSQGKHDLAVQEIQQALDINPRDVAAVTAMAHSEEAAGHLPEAEEGFKKAIALRPDDWSGPTDLGSFYTRNGRYKEAADAYKQAVALSPGNAFALNNLAANYLSLGDPQSLRLAEEALKSSLAIQPSYLAYSNLGVIYLEQKRYAESAAMSAKATGMNAEDYLVWDNLRTAYEWLHDQSRADAATAKELPLVEKVVQAKSQDGLSHAVLATLYAKRGETSKAELQIQSALAFAPDSPETLQTVADAYESLGDRQRAKQYLKQAIAKGAAADSIGGDADIQEIANDPDLQTHGRAAAPKD</sequence>
<feature type="region of interest" description="Disordered" evidence="6">
    <location>
        <begin position="741"/>
        <end position="763"/>
    </location>
</feature>
<dbReference type="RefSeq" id="WP_114206915.1">
    <property type="nucleotide sequence ID" value="NZ_CP030840.1"/>
</dbReference>
<dbReference type="AlphaFoldDB" id="A0A2Z5FYH8"/>
<dbReference type="InterPro" id="IPR000719">
    <property type="entry name" value="Prot_kinase_dom"/>
</dbReference>
<dbReference type="InterPro" id="IPR019734">
    <property type="entry name" value="TPR_rpt"/>
</dbReference>
<dbReference type="SUPFAM" id="SSF56112">
    <property type="entry name" value="Protein kinase-like (PK-like)"/>
    <property type="match status" value="1"/>
</dbReference>
<keyword evidence="1" id="KW-0808">Transferase</keyword>
<dbReference type="CDD" id="cd14014">
    <property type="entry name" value="STKc_PknB_like"/>
    <property type="match status" value="1"/>
</dbReference>
<feature type="repeat" description="TPR" evidence="5">
    <location>
        <begin position="454"/>
        <end position="487"/>
    </location>
</feature>
<evidence type="ECO:0000256" key="2">
    <source>
        <dbReference type="ARBA" id="ARBA00022741"/>
    </source>
</evidence>
<dbReference type="PROSITE" id="PS50011">
    <property type="entry name" value="PROTEIN_KINASE_DOM"/>
    <property type="match status" value="1"/>
</dbReference>
<evidence type="ECO:0000259" key="7">
    <source>
        <dbReference type="PROSITE" id="PS50011"/>
    </source>
</evidence>
<dbReference type="GO" id="GO:0004674">
    <property type="term" value="F:protein serine/threonine kinase activity"/>
    <property type="evidence" value="ECO:0007669"/>
    <property type="project" value="UniProtKB-KW"/>
</dbReference>
<dbReference type="SMART" id="SM00220">
    <property type="entry name" value="S_TKc"/>
    <property type="match status" value="1"/>
</dbReference>
<dbReference type="Gene3D" id="3.30.200.20">
    <property type="entry name" value="Phosphorylase Kinase, domain 1"/>
    <property type="match status" value="1"/>
</dbReference>
<keyword evidence="2" id="KW-0547">Nucleotide-binding</keyword>
<reference evidence="8 9" key="1">
    <citation type="journal article" date="2018" name="Front. Microbiol.">
        <title>Hydrolytic Capabilities as a Key to Environmental Success: Chitinolytic and Cellulolytic Acidobacteria From Acidic Sub-arctic Soils and Boreal Peatlands.</title>
        <authorList>
            <person name="Belova S.E."/>
            <person name="Ravin N.V."/>
            <person name="Pankratov T.A."/>
            <person name="Rakitin A.L."/>
            <person name="Ivanova A.A."/>
            <person name="Beletsky A.V."/>
            <person name="Mardanov A.V."/>
            <person name="Sinninghe Damste J.S."/>
            <person name="Dedysh S.N."/>
        </authorList>
    </citation>
    <scope>NUCLEOTIDE SEQUENCE [LARGE SCALE GENOMIC DNA]</scope>
    <source>
        <strain evidence="8 9">SBC82</strain>
    </source>
</reference>
<dbReference type="Gene3D" id="1.25.40.10">
    <property type="entry name" value="Tetratricopeptide repeat domain"/>
    <property type="match status" value="4"/>
</dbReference>
<keyword evidence="8" id="KW-0723">Serine/threonine-protein kinase</keyword>
<dbReference type="InterPro" id="IPR008271">
    <property type="entry name" value="Ser/Thr_kinase_AS"/>
</dbReference>
<dbReference type="OrthoDB" id="9801841at2"/>
<name>A0A2Z5FYH8_9BACT</name>
<dbReference type="Pfam" id="PF00069">
    <property type="entry name" value="Pkinase"/>
    <property type="match status" value="1"/>
</dbReference>
<accession>A0A2Z5FYH8</accession>
<dbReference type="PROSITE" id="PS00108">
    <property type="entry name" value="PROTEIN_KINASE_ST"/>
    <property type="match status" value="1"/>
</dbReference>
<dbReference type="InterPro" id="IPR011009">
    <property type="entry name" value="Kinase-like_dom_sf"/>
</dbReference>
<dbReference type="PROSITE" id="PS50005">
    <property type="entry name" value="TPR"/>
    <property type="match status" value="3"/>
</dbReference>